<name>A0ABR9J9Q3_9MICC</name>
<keyword evidence="1" id="KW-0472">Membrane</keyword>
<evidence type="ECO:0000313" key="2">
    <source>
        <dbReference type="EMBL" id="MBE1515730.1"/>
    </source>
</evidence>
<feature type="transmembrane region" description="Helical" evidence="1">
    <location>
        <begin position="56"/>
        <end position="78"/>
    </location>
</feature>
<accession>A0ABR9J9Q3</accession>
<sequence length="197" mass="20869">MIAVSKAPNRLILFLLGVVLLAAGAAVVAVALSLLTQWEQAPAPDDALGSHDALPAWLPAGVLAASVVLVLLGLWWIIAAVPRSERAGDLQLQRDGRAGVSLLSSSVLQRAIAESAEKLPGVLSATVRLEGTAKSPGLLIKVEVDERSAIRHTVEQLHRQTCAEVEQSLQAKLTGVRVIVDPVRRSARSHEAELQLT</sequence>
<dbReference type="EMBL" id="JADBEE010000002">
    <property type="protein sequence ID" value="MBE1515730.1"/>
    <property type="molecule type" value="Genomic_DNA"/>
</dbReference>
<organism evidence="2 3">
    <name type="scientific">Nesterenkonia halotolerans</name>
    <dbReference type="NCBI Taxonomy" id="225325"/>
    <lineage>
        <taxon>Bacteria</taxon>
        <taxon>Bacillati</taxon>
        <taxon>Actinomycetota</taxon>
        <taxon>Actinomycetes</taxon>
        <taxon>Micrococcales</taxon>
        <taxon>Micrococcaceae</taxon>
        <taxon>Nesterenkonia</taxon>
    </lineage>
</organism>
<keyword evidence="1" id="KW-1133">Transmembrane helix</keyword>
<feature type="transmembrane region" description="Helical" evidence="1">
    <location>
        <begin position="12"/>
        <end position="36"/>
    </location>
</feature>
<dbReference type="RefSeq" id="WP_192592527.1">
    <property type="nucleotide sequence ID" value="NZ_JADBEE010000002.1"/>
</dbReference>
<dbReference type="NCBIfam" id="NF033218">
    <property type="entry name" value="anchor_AmaP"/>
    <property type="match status" value="1"/>
</dbReference>
<keyword evidence="3" id="KW-1185">Reference proteome</keyword>
<comment type="caution">
    <text evidence="2">The sequence shown here is derived from an EMBL/GenBank/DDBJ whole genome shotgun (WGS) entry which is preliminary data.</text>
</comment>
<proteinExistence type="predicted"/>
<gene>
    <name evidence="2" type="ORF">H4W26_002522</name>
</gene>
<evidence type="ECO:0000313" key="3">
    <source>
        <dbReference type="Proteomes" id="UP000636579"/>
    </source>
</evidence>
<keyword evidence="1" id="KW-0812">Transmembrane</keyword>
<evidence type="ECO:0000256" key="1">
    <source>
        <dbReference type="SAM" id="Phobius"/>
    </source>
</evidence>
<protein>
    <recommendedName>
        <fullName evidence="4">Alkaline shock response membrane anchor protein AmaP</fullName>
    </recommendedName>
</protein>
<dbReference type="Proteomes" id="UP000636579">
    <property type="component" value="Unassembled WGS sequence"/>
</dbReference>
<evidence type="ECO:0008006" key="4">
    <source>
        <dbReference type="Google" id="ProtNLM"/>
    </source>
</evidence>
<reference evidence="2 3" key="1">
    <citation type="submission" date="2020-10" db="EMBL/GenBank/DDBJ databases">
        <title>Sequencing the genomes of 1000 actinobacteria strains.</title>
        <authorList>
            <person name="Klenk H.-P."/>
        </authorList>
    </citation>
    <scope>NUCLEOTIDE SEQUENCE [LARGE SCALE GENOMIC DNA]</scope>
    <source>
        <strain evidence="2 3">DSM 15474</strain>
    </source>
</reference>